<gene>
    <name evidence="2" type="ORF">Cvel_5344</name>
</gene>
<accession>A0A0G4GXG3</accession>
<dbReference type="AlphaFoldDB" id="A0A0G4GXG3"/>
<organism evidence="2">
    <name type="scientific">Chromera velia CCMP2878</name>
    <dbReference type="NCBI Taxonomy" id="1169474"/>
    <lineage>
        <taxon>Eukaryota</taxon>
        <taxon>Sar</taxon>
        <taxon>Alveolata</taxon>
        <taxon>Colpodellida</taxon>
        <taxon>Chromeraceae</taxon>
        <taxon>Chromera</taxon>
    </lineage>
</organism>
<sequence>MTGTVRGYIDHLTFKVTTGQNVDGDTDFSYAATEPVRFVEVKVGDVLVLEEGGTLKEVTVTAVEQYEETDYGNIYPEHGDAFIIDGIVVSPFAPVEGDSLFFFDGTLDEDIYTHDLLRAVYARMWADPARFNALLPAGPSVPLGDQAQKFGPLSTVLINDLGPGAFDFFDDPDFPFGDAPPETQAEWFLEEMRKIVYPPAGTGTTPVAITYKSCCLFCSRHASTVRATVNFLTYLNRNSFTSILKEQKKRQRQSQELAEQQRLQQAAQRLFRDRTGSDSLDEEEVLGFWFLFALTFLIEVQRSTPAAVLHVASEKVNPSRSSSASAGSS</sequence>
<dbReference type="VEuPathDB" id="CryptoDB:Cvel_5344"/>
<proteinExistence type="predicted"/>
<evidence type="ECO:0000256" key="1">
    <source>
        <dbReference type="SAM" id="Coils"/>
    </source>
</evidence>
<name>A0A0G4GXG3_9ALVE</name>
<reference evidence="2" key="1">
    <citation type="submission" date="2014-11" db="EMBL/GenBank/DDBJ databases">
        <authorList>
            <person name="Otto D Thomas"/>
            <person name="Naeem Raeece"/>
        </authorList>
    </citation>
    <scope>NUCLEOTIDE SEQUENCE</scope>
</reference>
<dbReference type="EMBL" id="CDMZ01001635">
    <property type="protein sequence ID" value="CEM35483.1"/>
    <property type="molecule type" value="Genomic_DNA"/>
</dbReference>
<protein>
    <submittedName>
        <fullName evidence="2">Uncharacterized protein</fullName>
    </submittedName>
</protein>
<feature type="coiled-coil region" evidence="1">
    <location>
        <begin position="243"/>
        <end position="270"/>
    </location>
</feature>
<keyword evidence="1" id="KW-0175">Coiled coil</keyword>
<evidence type="ECO:0000313" key="2">
    <source>
        <dbReference type="EMBL" id="CEM35483.1"/>
    </source>
</evidence>